<dbReference type="GO" id="GO:0016655">
    <property type="term" value="F:oxidoreductase activity, acting on NAD(P)H, quinone or similar compound as acceptor"/>
    <property type="evidence" value="ECO:0007669"/>
    <property type="project" value="InterPro"/>
</dbReference>
<comment type="catalytic activity">
    <reaction evidence="5">
        <text>N,N-dimethyl-1,4-phenylenediamine + anthranilate + 2 NAD(+) = 2-(4-dimethylaminophenyl)diazenylbenzoate + 2 NADH + 2 H(+)</text>
        <dbReference type="Rhea" id="RHEA:55872"/>
        <dbReference type="ChEBI" id="CHEBI:15378"/>
        <dbReference type="ChEBI" id="CHEBI:15783"/>
        <dbReference type="ChEBI" id="CHEBI:16567"/>
        <dbReference type="ChEBI" id="CHEBI:57540"/>
        <dbReference type="ChEBI" id="CHEBI:57945"/>
        <dbReference type="ChEBI" id="CHEBI:71579"/>
        <dbReference type="EC" id="1.7.1.17"/>
    </reaction>
    <physiologicalReaction direction="right-to-left" evidence="5">
        <dbReference type="Rhea" id="RHEA:55874"/>
    </physiologicalReaction>
</comment>
<feature type="domain" description="Flavodoxin-like fold" evidence="7">
    <location>
        <begin position="3"/>
        <end position="190"/>
    </location>
</feature>
<dbReference type="GO" id="GO:0016652">
    <property type="term" value="F:oxidoreductase activity, acting on NAD(P)H as acceptor"/>
    <property type="evidence" value="ECO:0007669"/>
    <property type="project" value="UniProtKB-UniRule"/>
</dbReference>
<protein>
    <recommendedName>
        <fullName evidence="6">FMN dependent NADH:quinone oxidoreductase</fullName>
        <ecNumber evidence="6">1.6.5.-</ecNumber>
    </recommendedName>
    <alternativeName>
        <fullName evidence="6">Azo-dye reductase</fullName>
    </alternativeName>
    <alternativeName>
        <fullName evidence="6">FMN-dependent NADH-azo compound oxidoreductase</fullName>
    </alternativeName>
    <alternativeName>
        <fullName evidence="6">FMN-dependent NADH-azoreductase</fullName>
        <ecNumber evidence="6">1.7.1.17</ecNumber>
    </alternativeName>
</protein>
<dbReference type="PANTHER" id="PTHR43741">
    <property type="entry name" value="FMN-DEPENDENT NADH-AZOREDUCTASE 1"/>
    <property type="match status" value="1"/>
</dbReference>
<evidence type="ECO:0000256" key="2">
    <source>
        <dbReference type="ARBA" id="ARBA00022643"/>
    </source>
</evidence>
<dbReference type="EC" id="1.7.1.17" evidence="6"/>
<keyword evidence="9" id="KW-1185">Reference proteome</keyword>
<evidence type="ECO:0000313" key="8">
    <source>
        <dbReference type="EMBL" id="AJA10318.1"/>
    </source>
</evidence>
<comment type="subunit">
    <text evidence="6">Homodimer.</text>
</comment>
<evidence type="ECO:0000256" key="5">
    <source>
        <dbReference type="ARBA" id="ARBA00048542"/>
    </source>
</evidence>
<evidence type="ECO:0000256" key="4">
    <source>
        <dbReference type="ARBA" id="ARBA00023027"/>
    </source>
</evidence>
<dbReference type="SUPFAM" id="SSF52218">
    <property type="entry name" value="Flavoproteins"/>
    <property type="match status" value="1"/>
</dbReference>
<sequence>MTNILRIDASARNDGSTTRQLSGQLVNHLLEQGYGAKVVHRDLALTPPALLTEGWVGANFTDDADRSDEQKALLASSDELIAELEAADTIVIGVPVYNFAIPAALKAWIDLIARARRTFRYTQAGPEGLLTGKKAYLVVASGGVPVGSDYDFATGYLRHVLGFVGITDVSIIAADQQMMDGEALNRATAAIGELKQAA</sequence>
<name>A0A0A7PM72_9SPHN</name>
<dbReference type="EMBL" id="CP009122">
    <property type="protein sequence ID" value="AJA10318.1"/>
    <property type="molecule type" value="Genomic_DNA"/>
</dbReference>
<evidence type="ECO:0000256" key="3">
    <source>
        <dbReference type="ARBA" id="ARBA00023002"/>
    </source>
</evidence>
<dbReference type="EC" id="1.6.5.-" evidence="6"/>
<dbReference type="OrthoDB" id="9787136at2"/>
<evidence type="ECO:0000259" key="7">
    <source>
        <dbReference type="Pfam" id="PF02525"/>
    </source>
</evidence>
<dbReference type="HOGENOM" id="CLU_088964_0_0_5"/>
<dbReference type="KEGG" id="sphk:SKP52_17235"/>
<comment type="function">
    <text evidence="6">Also exhibits azoreductase activity. Catalyzes the reductive cleavage of the azo bond in aromatic azo compounds to the corresponding amines.</text>
</comment>
<dbReference type="InterPro" id="IPR050104">
    <property type="entry name" value="FMN-dep_NADH:Q_OxRdtase_AzoR1"/>
</dbReference>
<evidence type="ECO:0000256" key="6">
    <source>
        <dbReference type="HAMAP-Rule" id="MF_01216"/>
    </source>
</evidence>
<organism evidence="8 9">
    <name type="scientific">Sphingopyxis fribergensis</name>
    <dbReference type="NCBI Taxonomy" id="1515612"/>
    <lineage>
        <taxon>Bacteria</taxon>
        <taxon>Pseudomonadati</taxon>
        <taxon>Pseudomonadota</taxon>
        <taxon>Alphaproteobacteria</taxon>
        <taxon>Sphingomonadales</taxon>
        <taxon>Sphingomonadaceae</taxon>
        <taxon>Sphingopyxis</taxon>
    </lineage>
</organism>
<evidence type="ECO:0000256" key="1">
    <source>
        <dbReference type="ARBA" id="ARBA00022630"/>
    </source>
</evidence>
<gene>
    <name evidence="8" type="primary">azoR1</name>
    <name evidence="6" type="synonym">azoR</name>
    <name evidence="8" type="ORF">SKP52_17235</name>
</gene>
<dbReference type="Proteomes" id="UP000030907">
    <property type="component" value="Chromosome"/>
</dbReference>
<dbReference type="PANTHER" id="PTHR43741:SF4">
    <property type="entry name" value="FMN-DEPENDENT NADH:QUINONE OXIDOREDUCTASE"/>
    <property type="match status" value="1"/>
</dbReference>
<keyword evidence="4 6" id="KW-0520">NAD</keyword>
<dbReference type="InterPro" id="IPR003680">
    <property type="entry name" value="Flavodoxin_fold"/>
</dbReference>
<dbReference type="RefSeq" id="WP_039576699.1">
    <property type="nucleotide sequence ID" value="NZ_CP009122.1"/>
</dbReference>
<keyword evidence="1 6" id="KW-0285">Flavoprotein</keyword>
<comment type="caution">
    <text evidence="6">Lacks conserved residue(s) required for the propagation of feature annotation.</text>
</comment>
<keyword evidence="3 6" id="KW-0560">Oxidoreductase</keyword>
<dbReference type="Gene3D" id="3.40.50.360">
    <property type="match status" value="1"/>
</dbReference>
<dbReference type="Pfam" id="PF02525">
    <property type="entry name" value="Flavodoxin_2"/>
    <property type="match status" value="1"/>
</dbReference>
<proteinExistence type="inferred from homology"/>
<feature type="binding site" evidence="6">
    <location>
        <position position="10"/>
    </location>
    <ligand>
        <name>FMN</name>
        <dbReference type="ChEBI" id="CHEBI:58210"/>
    </ligand>
</feature>
<accession>A0A0A7PM72</accession>
<reference evidence="8 9" key="1">
    <citation type="journal article" date="2015" name="Int. J. Syst. Evol. Microbiol.">
        <title>Description of Sphingopyxis fribergensis sp. nov. - a soil bacterium with the ability to degrade styrene and phenylacetic acid.</title>
        <authorList>
            <person name="Oelschlagel M."/>
            <person name="Ruckert C."/>
            <person name="Kalinowski J."/>
            <person name="Schmidt G."/>
            <person name="Schlomann M."/>
            <person name="Tischler D."/>
        </authorList>
    </citation>
    <scope>NUCLEOTIDE SEQUENCE [LARGE SCALE GENOMIC DNA]</scope>
    <source>
        <strain evidence="8 9">Kp5.2</strain>
    </source>
</reference>
<evidence type="ECO:0000313" key="9">
    <source>
        <dbReference type="Proteomes" id="UP000030907"/>
    </source>
</evidence>
<keyword evidence="2 6" id="KW-0288">FMN</keyword>
<comment type="function">
    <text evidence="6">Quinone reductase that provides resistance to thiol-specific stress caused by electrophilic quinones.</text>
</comment>
<dbReference type="HAMAP" id="MF_01216">
    <property type="entry name" value="Azoreductase_type1"/>
    <property type="match status" value="1"/>
</dbReference>
<dbReference type="InterPro" id="IPR029039">
    <property type="entry name" value="Flavoprotein-like_sf"/>
</dbReference>
<dbReference type="STRING" id="1515612.SKP52_17235"/>
<comment type="catalytic activity">
    <reaction evidence="6">
        <text>2 a quinone + NADH + H(+) = 2 a 1,4-benzosemiquinone + NAD(+)</text>
        <dbReference type="Rhea" id="RHEA:65952"/>
        <dbReference type="ChEBI" id="CHEBI:15378"/>
        <dbReference type="ChEBI" id="CHEBI:57540"/>
        <dbReference type="ChEBI" id="CHEBI:57945"/>
        <dbReference type="ChEBI" id="CHEBI:132124"/>
        <dbReference type="ChEBI" id="CHEBI:134225"/>
    </reaction>
</comment>
<dbReference type="InterPro" id="IPR023048">
    <property type="entry name" value="NADH:quinone_OxRdtase_FMN_depd"/>
</dbReference>
<comment type="similarity">
    <text evidence="6">Belongs to the azoreductase type 1 family.</text>
</comment>
<dbReference type="GO" id="GO:0010181">
    <property type="term" value="F:FMN binding"/>
    <property type="evidence" value="ECO:0007669"/>
    <property type="project" value="UniProtKB-UniRule"/>
</dbReference>
<dbReference type="AlphaFoldDB" id="A0A0A7PM72"/>
<comment type="cofactor">
    <cofactor evidence="6">
        <name>FMN</name>
        <dbReference type="ChEBI" id="CHEBI:58210"/>
    </cofactor>
    <text evidence="6">Binds 1 FMN per subunit.</text>
</comment>
<dbReference type="GO" id="GO:0009055">
    <property type="term" value="F:electron transfer activity"/>
    <property type="evidence" value="ECO:0007669"/>
    <property type="project" value="UniProtKB-UniRule"/>
</dbReference>